<evidence type="ECO:0000259" key="1">
    <source>
        <dbReference type="Pfam" id="PF00501"/>
    </source>
</evidence>
<dbReference type="InterPro" id="IPR000873">
    <property type="entry name" value="AMP-dep_synth/lig_dom"/>
</dbReference>
<dbReference type="Gene3D" id="3.30.300.30">
    <property type="match status" value="1"/>
</dbReference>
<gene>
    <name evidence="3" type="ORF">DLJ54_05120</name>
</gene>
<feature type="domain" description="AMP-dependent synthetase/ligase" evidence="1">
    <location>
        <begin position="40"/>
        <end position="439"/>
    </location>
</feature>
<dbReference type="AlphaFoldDB" id="A0A364V606"/>
<evidence type="ECO:0000259" key="2">
    <source>
        <dbReference type="Pfam" id="PF13193"/>
    </source>
</evidence>
<comment type="caution">
    <text evidence="3">The sequence shown here is derived from an EMBL/GenBank/DDBJ whole genome shotgun (WGS) entry which is preliminary data.</text>
</comment>
<dbReference type="InterPro" id="IPR020845">
    <property type="entry name" value="AMP-binding_CS"/>
</dbReference>
<keyword evidence="3" id="KW-0436">Ligase</keyword>
<dbReference type="NCBIfam" id="NF004114">
    <property type="entry name" value="PRK05605.1"/>
    <property type="match status" value="1"/>
</dbReference>
<dbReference type="PANTHER" id="PTHR43767:SF10">
    <property type="entry name" value="SURFACTIN SYNTHASE SUBUNIT 1"/>
    <property type="match status" value="1"/>
</dbReference>
<proteinExistence type="predicted"/>
<evidence type="ECO:0000313" key="3">
    <source>
        <dbReference type="EMBL" id="RAV32048.1"/>
    </source>
</evidence>
<organism evidence="3 4">
    <name type="scientific">Corynebacterium heidelbergense</name>
    <dbReference type="NCBI Taxonomy" id="2055947"/>
    <lineage>
        <taxon>Bacteria</taxon>
        <taxon>Bacillati</taxon>
        <taxon>Actinomycetota</taxon>
        <taxon>Actinomycetes</taxon>
        <taxon>Mycobacteriales</taxon>
        <taxon>Corynebacteriaceae</taxon>
        <taxon>Corynebacterium</taxon>
    </lineage>
</organism>
<dbReference type="GO" id="GO:0004467">
    <property type="term" value="F:long-chain fatty acid-CoA ligase activity"/>
    <property type="evidence" value="ECO:0007669"/>
    <property type="project" value="UniProtKB-EC"/>
</dbReference>
<dbReference type="InterPro" id="IPR050237">
    <property type="entry name" value="ATP-dep_AMP-bd_enzyme"/>
</dbReference>
<dbReference type="SUPFAM" id="SSF56801">
    <property type="entry name" value="Acetyl-CoA synthetase-like"/>
    <property type="match status" value="1"/>
</dbReference>
<dbReference type="EC" id="6.2.1.3" evidence="3"/>
<dbReference type="EMBL" id="QHCV01000041">
    <property type="protein sequence ID" value="RAV32048.1"/>
    <property type="molecule type" value="Genomic_DNA"/>
</dbReference>
<reference evidence="3 4" key="1">
    <citation type="journal article" date="2018" name="Syst. Appl. Microbiol.">
        <title>Corynebacterium heidelbergense sp. nov., isolated from the preen glands of Egyptian geese (Alopochen aegyptiacus).</title>
        <authorList>
            <person name="Braun M.S."/>
            <person name="Wang E."/>
            <person name="Zimmermann S."/>
            <person name="Wink M."/>
        </authorList>
    </citation>
    <scope>NUCLEOTIDE SEQUENCE [LARGE SCALE GENOMIC DNA]</scope>
    <source>
        <strain evidence="3 4">647</strain>
    </source>
</reference>
<evidence type="ECO:0000313" key="4">
    <source>
        <dbReference type="Proteomes" id="UP000251577"/>
    </source>
</evidence>
<dbReference type="RefSeq" id="WP_113630721.1">
    <property type="nucleotide sequence ID" value="NZ_QHCV01000041.1"/>
</dbReference>
<dbReference type="CDD" id="cd05936">
    <property type="entry name" value="FC-FACS_FadD_like"/>
    <property type="match status" value="1"/>
</dbReference>
<dbReference type="PROSITE" id="PS00455">
    <property type="entry name" value="AMP_BINDING"/>
    <property type="match status" value="1"/>
</dbReference>
<dbReference type="InterPro" id="IPR045851">
    <property type="entry name" value="AMP-bd_C_sf"/>
</dbReference>
<dbReference type="InterPro" id="IPR025110">
    <property type="entry name" value="AMP-bd_C"/>
</dbReference>
<name>A0A364V606_9CORY</name>
<keyword evidence="4" id="KW-1185">Reference proteome</keyword>
<feature type="domain" description="AMP-binding enzyme C-terminal" evidence="2">
    <location>
        <begin position="489"/>
        <end position="560"/>
    </location>
</feature>
<dbReference type="Pfam" id="PF13193">
    <property type="entry name" value="AMP-binding_C"/>
    <property type="match status" value="1"/>
</dbReference>
<dbReference type="PANTHER" id="PTHR43767">
    <property type="entry name" value="LONG-CHAIN-FATTY-ACID--COA LIGASE"/>
    <property type="match status" value="1"/>
</dbReference>
<dbReference type="Proteomes" id="UP000251577">
    <property type="component" value="Unassembled WGS sequence"/>
</dbReference>
<dbReference type="Gene3D" id="3.40.50.12780">
    <property type="entry name" value="N-terminal domain of ligase-like"/>
    <property type="match status" value="1"/>
</dbReference>
<protein>
    <submittedName>
        <fullName evidence="3">Long-chain fatty acid--CoA ligase</fullName>
        <ecNumber evidence="3">6.2.1.3</ecNumber>
    </submittedName>
</protein>
<sequence>MNADQSANTPALERKAWLQFYTPNTQPQLDYPKGTLAEMFAEATRKFADRPALWFLGTSLTYSQFRDQVAKLAQVLDSAGVRPGDRVAVVLPNCPQNLISFYAIVSMGATAVYHNPLYTARELEGPFKDHGARVGIFWDNATDVATHLKTHTPLDTVLTVDMTTALPRLKRLALKLPLPPIRATRKKLSSSSRKFASFDRAVRRASLRKGRRVVEKASHRVTPDSTALILYTSGTTGEPKGAELMHRNLIANIEMGLAWVDGLGTGESPERMLAALPTFHAYGMAFGGALAPAIGGELLLLPSPEPSLLMSVFKKRKPTWVPGVPTLYRLIMEHASKTGVDISGVRYSFSGAASLPPAIVDEWERMTGGLLVEGYGLTETSPIVLGNPMSEDRRPGYVGIPFPDTEARIVDPERPEVARPDGEAGELLVRGPQVFKGYLNKPDATRSSFTGDWFHTGDMAVMEPDGFVRIVSRIKEMIITGGFNVYPQEVEEIIAEFDGVQRVAVVGLPRDDGSETVVAAVVLTGKNKLSDATKTALKEYCQRNLTKYKVPREFYQLDELACDMMGKVRRTEVRQQVQELLND</sequence>
<accession>A0A364V606</accession>
<dbReference type="Pfam" id="PF00501">
    <property type="entry name" value="AMP-binding"/>
    <property type="match status" value="1"/>
</dbReference>
<dbReference type="InterPro" id="IPR042099">
    <property type="entry name" value="ANL_N_sf"/>
</dbReference>